<evidence type="ECO:0000259" key="8">
    <source>
        <dbReference type="Pfam" id="PF02776"/>
    </source>
</evidence>
<dbReference type="CDD" id="cd02009">
    <property type="entry name" value="TPP_SHCHC_synthase"/>
    <property type="match status" value="1"/>
</dbReference>
<gene>
    <name evidence="6 10" type="primary">menD</name>
    <name evidence="10" type="ORF">VPLFYP99_01339</name>
</gene>
<feature type="domain" description="Menaquinone biosynthesis protein MenD middle" evidence="9">
    <location>
        <begin position="325"/>
        <end position="455"/>
    </location>
</feature>
<keyword evidence="6" id="KW-0474">Menaquinone biosynthesis</keyword>
<dbReference type="EC" id="2.2.1.9" evidence="6"/>
<evidence type="ECO:0000256" key="3">
    <source>
        <dbReference type="ARBA" id="ARBA00022842"/>
    </source>
</evidence>
<dbReference type="AlphaFoldDB" id="A0A6N2ZYT8"/>
<comment type="pathway">
    <text evidence="6">Quinol/quinone metabolism; 1,4-dihydroxy-2-naphthoate biosynthesis; 1,4-dihydroxy-2-naphthoate from chorismate: step 2/7.</text>
</comment>
<evidence type="ECO:0000256" key="2">
    <source>
        <dbReference type="ARBA" id="ARBA00022723"/>
    </source>
</evidence>
<dbReference type="InterPro" id="IPR004433">
    <property type="entry name" value="MenaQ_synth_MenD"/>
</dbReference>
<sequence length="629" mass="70346">MNEYIAALVDEFYQLGVRHAVFSPGSRSTTMAMLFTEYEGFETYMNIDERSASFMALGIAKAHKEPTVLVCTSGSAVAHYLPAILEAQYSGVPLIVLSADRPYTLLHTGAPQTVDQQKIFGTAVNYYEELSVPQDEHYYTYPRQVARKAYMKAMDTKKGPVHINIPLFEPLVPELDRKHFEAGRSPYKVFKPNYGDVFSYQNRSNNTSNVSGLSDVSDVSYTKNTTDNSANNTNNFNNANNSNNSNLLLAQYKRVLILAGPQIDVDEVESIHSFAENLQAPILADPLSNVRRCHKTGAIVANHEVASNRNNDTDMIQKKHFSDVVISTYDAFLADKDLWPVLKPDCVIQFGQIVVSKRVQQMVASWDNVEYIEVYPTMDSMNPMGKTTIHMQANIDMFTYLFAVKNESNAYLNRWQRLDVAGKAQLSTAIEEPSCFEGRTIRELQQHIPDNSQVLVANSMTVRYFDYFWLSGESDAVLYGNRGVNGIDGTVSTALGLATNHQPTYLVTGDLSLFHDLNGLAVAKTHNLNLTIILHNNDGGGIFEYLPQKGTKYFDYLFSTSQGLDYSGAAKLYGCGYTKISDPDELVPVLAKVSEESGVHIIEIPTDREYSRQLHRKYTNVSVDMEALL</sequence>
<comment type="cofactor">
    <cofactor evidence="6">
        <name>thiamine diphosphate</name>
        <dbReference type="ChEBI" id="CHEBI:58937"/>
    </cofactor>
    <text evidence="6">Binds 1 thiamine pyrophosphate per subunit.</text>
</comment>
<evidence type="ECO:0000256" key="1">
    <source>
        <dbReference type="ARBA" id="ARBA00022679"/>
    </source>
</evidence>
<protein>
    <recommendedName>
        <fullName evidence="6">2-succinyl-5-enolpyruvyl-6-hydroxy-3-cyclohexene-1-carboxylate synthase</fullName>
        <shortName evidence="6">SEPHCHC synthase</shortName>
        <ecNumber evidence="6">2.2.1.9</ecNumber>
    </recommendedName>
    <alternativeName>
        <fullName evidence="6">Menaquinone biosynthesis protein MenD</fullName>
    </alternativeName>
</protein>
<comment type="cofactor">
    <cofactor evidence="6">
        <name>Mg(2+)</name>
        <dbReference type="ChEBI" id="CHEBI:18420"/>
    </cofactor>
    <cofactor evidence="6">
        <name>Mn(2+)</name>
        <dbReference type="ChEBI" id="CHEBI:29035"/>
    </cofactor>
</comment>
<name>A0A6N2ZYT8_VEIPA</name>
<evidence type="ECO:0000313" key="10">
    <source>
        <dbReference type="EMBL" id="VYT84631.1"/>
    </source>
</evidence>
<accession>A0A6N2ZYT8</accession>
<keyword evidence="5 6" id="KW-0464">Manganese</keyword>
<organism evidence="10">
    <name type="scientific">Veillonella parvula</name>
    <name type="common">Staphylococcus parvulus</name>
    <dbReference type="NCBI Taxonomy" id="29466"/>
    <lineage>
        <taxon>Bacteria</taxon>
        <taxon>Bacillati</taxon>
        <taxon>Bacillota</taxon>
        <taxon>Negativicutes</taxon>
        <taxon>Veillonellales</taxon>
        <taxon>Veillonellaceae</taxon>
        <taxon>Veillonella</taxon>
    </lineage>
</organism>
<dbReference type="InterPro" id="IPR029061">
    <property type="entry name" value="THDP-binding"/>
</dbReference>
<dbReference type="PANTHER" id="PTHR42916:SF1">
    <property type="entry name" value="PROTEIN PHYLLO, CHLOROPLASTIC"/>
    <property type="match status" value="1"/>
</dbReference>
<dbReference type="GO" id="GO:0070204">
    <property type="term" value="F:2-succinyl-5-enolpyruvyl-6-hydroxy-3-cyclohexene-1-carboxylic-acid synthase activity"/>
    <property type="evidence" value="ECO:0007669"/>
    <property type="project" value="UniProtKB-UniRule"/>
</dbReference>
<dbReference type="GO" id="GO:0030145">
    <property type="term" value="F:manganese ion binding"/>
    <property type="evidence" value="ECO:0007669"/>
    <property type="project" value="UniProtKB-UniRule"/>
</dbReference>
<dbReference type="EMBL" id="CACRUG010000005">
    <property type="protein sequence ID" value="VYT84631.1"/>
    <property type="molecule type" value="Genomic_DNA"/>
</dbReference>
<dbReference type="UniPathway" id="UPA01057">
    <property type="reaction ID" value="UER00164"/>
</dbReference>
<dbReference type="HAMAP" id="MF_01659">
    <property type="entry name" value="MenD"/>
    <property type="match status" value="1"/>
</dbReference>
<dbReference type="GO" id="GO:0009234">
    <property type="term" value="P:menaquinone biosynthetic process"/>
    <property type="evidence" value="ECO:0007669"/>
    <property type="project" value="UniProtKB-UniRule"/>
</dbReference>
<comment type="pathway">
    <text evidence="6">Quinol/quinone metabolism; menaquinone biosynthesis.</text>
</comment>
<keyword evidence="1 6" id="KW-0808">Transferase</keyword>
<evidence type="ECO:0000256" key="6">
    <source>
        <dbReference type="HAMAP-Rule" id="MF_01659"/>
    </source>
</evidence>
<dbReference type="GO" id="GO:0030976">
    <property type="term" value="F:thiamine pyrophosphate binding"/>
    <property type="evidence" value="ECO:0007669"/>
    <property type="project" value="UniProtKB-UniRule"/>
</dbReference>
<dbReference type="Gene3D" id="3.40.50.970">
    <property type="match status" value="2"/>
</dbReference>
<dbReference type="InterPro" id="IPR032264">
    <property type="entry name" value="MenD_middle"/>
</dbReference>
<dbReference type="GO" id="GO:0000287">
    <property type="term" value="F:magnesium ion binding"/>
    <property type="evidence" value="ECO:0007669"/>
    <property type="project" value="UniProtKB-UniRule"/>
</dbReference>
<dbReference type="RefSeq" id="WP_156697157.1">
    <property type="nucleotide sequence ID" value="NZ_CACRUG010000005.1"/>
</dbReference>
<feature type="domain" description="Thiamine pyrophosphate enzyme N-terminal TPP-binding" evidence="8">
    <location>
        <begin position="7"/>
        <end position="119"/>
    </location>
</feature>
<dbReference type="SUPFAM" id="SSF52518">
    <property type="entry name" value="Thiamin diphosphate-binding fold (THDP-binding)"/>
    <property type="match status" value="2"/>
</dbReference>
<dbReference type="UniPathway" id="UPA00079"/>
<dbReference type="InterPro" id="IPR012001">
    <property type="entry name" value="Thiamin_PyroP_enz_TPP-bd_dom"/>
</dbReference>
<evidence type="ECO:0000256" key="5">
    <source>
        <dbReference type="ARBA" id="ARBA00023211"/>
    </source>
</evidence>
<dbReference type="Pfam" id="PF02776">
    <property type="entry name" value="TPP_enzyme_N"/>
    <property type="match status" value="1"/>
</dbReference>
<dbReference type="PANTHER" id="PTHR42916">
    <property type="entry name" value="2-SUCCINYL-5-ENOLPYRUVYL-6-HYDROXY-3-CYCLOHEXENE-1-CARBOXYLATE SYNTHASE"/>
    <property type="match status" value="1"/>
</dbReference>
<comment type="similarity">
    <text evidence="6">Belongs to the TPP enzyme family. MenD subfamily.</text>
</comment>
<evidence type="ECO:0000256" key="4">
    <source>
        <dbReference type="ARBA" id="ARBA00023052"/>
    </source>
</evidence>
<dbReference type="NCBIfam" id="TIGR00173">
    <property type="entry name" value="menD"/>
    <property type="match status" value="1"/>
</dbReference>
<proteinExistence type="inferred from homology"/>
<dbReference type="InterPro" id="IPR011766">
    <property type="entry name" value="TPP_enzyme_TPP-bd"/>
</dbReference>
<keyword evidence="4 6" id="KW-0786">Thiamine pyrophosphate</keyword>
<feature type="domain" description="Thiamine pyrophosphate enzyme TPP-binding" evidence="7">
    <location>
        <begin position="474"/>
        <end position="604"/>
    </location>
</feature>
<comment type="function">
    <text evidence="6">Catalyzes the thiamine diphosphate-dependent decarboxylation of 2-oxoglutarate and the subsequent addition of the resulting succinic semialdehyde-thiamine pyrophosphate anion to isochorismate to yield 2-succinyl-5-enolpyruvyl-6-hydroxy-3-cyclohexene-1-carboxylate (SEPHCHC).</text>
</comment>
<dbReference type="Pfam" id="PF16582">
    <property type="entry name" value="TPP_enzyme_M_2"/>
    <property type="match status" value="1"/>
</dbReference>
<comment type="catalytic activity">
    <reaction evidence="6">
        <text>isochorismate + 2-oxoglutarate + H(+) = 5-enolpyruvoyl-6-hydroxy-2-succinyl-cyclohex-3-ene-1-carboxylate + CO2</text>
        <dbReference type="Rhea" id="RHEA:25593"/>
        <dbReference type="ChEBI" id="CHEBI:15378"/>
        <dbReference type="ChEBI" id="CHEBI:16526"/>
        <dbReference type="ChEBI" id="CHEBI:16810"/>
        <dbReference type="ChEBI" id="CHEBI:29780"/>
        <dbReference type="ChEBI" id="CHEBI:58818"/>
        <dbReference type="EC" id="2.2.1.9"/>
    </reaction>
</comment>
<keyword evidence="3 6" id="KW-0460">Magnesium</keyword>
<reference evidence="10" key="1">
    <citation type="submission" date="2019-11" db="EMBL/GenBank/DDBJ databases">
        <authorList>
            <person name="Feng L."/>
        </authorList>
    </citation>
    <scope>NUCLEOTIDE SEQUENCE</scope>
    <source>
        <strain evidence="10">VparvulaLFYP99</strain>
    </source>
</reference>
<dbReference type="Pfam" id="PF02775">
    <property type="entry name" value="TPP_enzyme_C"/>
    <property type="match status" value="1"/>
</dbReference>
<comment type="subunit">
    <text evidence="6">Homodimer.</text>
</comment>
<dbReference type="Gene3D" id="3.40.50.1220">
    <property type="entry name" value="TPP-binding domain"/>
    <property type="match status" value="1"/>
</dbReference>
<dbReference type="CDD" id="cd07037">
    <property type="entry name" value="TPP_PYR_MenD"/>
    <property type="match status" value="1"/>
</dbReference>
<keyword evidence="2 6" id="KW-0479">Metal-binding</keyword>
<evidence type="ECO:0000259" key="9">
    <source>
        <dbReference type="Pfam" id="PF16582"/>
    </source>
</evidence>
<evidence type="ECO:0000259" key="7">
    <source>
        <dbReference type="Pfam" id="PF02775"/>
    </source>
</evidence>